<dbReference type="NCBIfam" id="NF007573">
    <property type="entry name" value="PRK10204.1"/>
    <property type="match status" value="1"/>
</dbReference>
<proteinExistence type="predicted"/>
<organism evidence="1 2">
    <name type="scientific">Salmonella enterica subsp. enterica serovar Wilhelmsburg</name>
    <dbReference type="NCBI Taxonomy" id="1960126"/>
    <lineage>
        <taxon>Bacteria</taxon>
        <taxon>Pseudomonadati</taxon>
        <taxon>Pseudomonadota</taxon>
        <taxon>Gammaproteobacteria</taxon>
        <taxon>Enterobacterales</taxon>
        <taxon>Enterobacteriaceae</taxon>
        <taxon>Salmonella</taxon>
    </lineage>
</organism>
<evidence type="ECO:0000313" key="2">
    <source>
        <dbReference type="Proteomes" id="UP000298491"/>
    </source>
</evidence>
<comment type="caution">
    <text evidence="1">The sequence shown here is derived from an EMBL/GenBank/DDBJ whole genome shotgun (WGS) entry which is preliminary data.</text>
</comment>
<protein>
    <submittedName>
        <fullName evidence="1">DUF2559 domain-containing protein</fullName>
    </submittedName>
</protein>
<dbReference type="InterPro" id="IPR022541">
    <property type="entry name" value="YhfG"/>
</dbReference>
<name>A0A659PYQ9_SALET</name>
<accession>A0A659PYQ9</accession>
<dbReference type="AlphaFoldDB" id="A0A659PYQ9"/>
<dbReference type="EMBL" id="PYKB01001418">
    <property type="protein sequence ID" value="TGC79071.1"/>
    <property type="molecule type" value="Genomic_DNA"/>
</dbReference>
<dbReference type="Pfam" id="PF10832">
    <property type="entry name" value="YhfG"/>
    <property type="match status" value="1"/>
</dbReference>
<gene>
    <name evidence="1" type="ORF">C9F09_24395</name>
</gene>
<dbReference type="Proteomes" id="UP000298491">
    <property type="component" value="Unassembled WGS sequence"/>
</dbReference>
<sequence length="73" mass="8700">MKKLTDKQKSRFWEQRRNVNFQQSCRLEGIEIPLVTLTADEALARLDELRRHYERLIWRRARSVPLSGAECDA</sequence>
<evidence type="ECO:0000313" key="1">
    <source>
        <dbReference type="EMBL" id="TGC79071.1"/>
    </source>
</evidence>
<reference evidence="1 2" key="1">
    <citation type="submission" date="2018-03" db="EMBL/GenBank/DDBJ databases">
        <title>Non-Typhoidal Salmonella genome sequencing and assembly.</title>
        <authorList>
            <person name="Matchawe C."/>
        </authorList>
    </citation>
    <scope>NUCLEOTIDE SEQUENCE [LARGE SCALE GENOMIC DNA]</scope>
    <source>
        <strain evidence="1 2">35dea</strain>
    </source>
</reference>